<gene>
    <name evidence="4" type="ORF">GCM10009654_65850</name>
</gene>
<feature type="region of interest" description="Disordered" evidence="2">
    <location>
        <begin position="60"/>
        <end position="82"/>
    </location>
</feature>
<proteinExistence type="predicted"/>
<evidence type="ECO:0000259" key="3">
    <source>
        <dbReference type="Pfam" id="PF06722"/>
    </source>
</evidence>
<dbReference type="InterPro" id="IPR010610">
    <property type="entry name" value="EryCIII-like_C"/>
</dbReference>
<feature type="domain" description="Erythromycin biosynthesis protein CIII-like C-terminal" evidence="3">
    <location>
        <begin position="313"/>
        <end position="416"/>
    </location>
</feature>
<accession>A0ABP4FU48</accession>
<keyword evidence="1" id="KW-0808">Transferase</keyword>
<evidence type="ECO:0000256" key="2">
    <source>
        <dbReference type="SAM" id="MobiDB-lite"/>
    </source>
</evidence>
<evidence type="ECO:0000256" key="1">
    <source>
        <dbReference type="ARBA" id="ARBA00022679"/>
    </source>
</evidence>
<evidence type="ECO:0000313" key="4">
    <source>
        <dbReference type="EMBL" id="GAA1200151.1"/>
    </source>
</evidence>
<sequence>MRILIAAAGSYGDIAPYTGLAARLRAAGHVVALAADPSYDSLLRSADLCPIPLPADPRSAGGAAVGRASAGGSAAGRGGGDVSGSGNRALVRAAAGFVRTLGTSLARAVAEADPEMLLLSTTTAPLGRQLSEALGIPALGVALQPAHPTGDFPPPVSGARSLGRRGNRLAGRAAQRVVDRLYADAVRALRTELGLSHASATAIRRARAATVMPVLHGFSTALVPCPADWPAELKVVGNWWPFVPSGARLPDRLADFLASGPPPVLIGFGSMGAGHGERLGRTAVRALRRAGVRGVLQAGWAGLSADDEPPGDDMLTIGNVPHALLLPHLAAVVHHAGAGTTAAALRAGLPSVPVPVPADQPFWAARLVAAGAGTAPLSFAALAADRAGERLAAAVGRAVRDASLRARAEAAARHMETEDGAGAVLAAVEETPLVGGV</sequence>
<dbReference type="CDD" id="cd03784">
    <property type="entry name" value="GT1_Gtf-like"/>
    <property type="match status" value="1"/>
</dbReference>
<keyword evidence="5" id="KW-1185">Reference proteome</keyword>
<organism evidence="4 5">
    <name type="scientific">Streptomyces hebeiensis</name>
    <dbReference type="NCBI Taxonomy" id="229486"/>
    <lineage>
        <taxon>Bacteria</taxon>
        <taxon>Bacillati</taxon>
        <taxon>Actinomycetota</taxon>
        <taxon>Actinomycetes</taxon>
        <taxon>Kitasatosporales</taxon>
        <taxon>Streptomycetaceae</taxon>
        <taxon>Streptomyces</taxon>
    </lineage>
</organism>
<dbReference type="Gene3D" id="3.40.50.2000">
    <property type="entry name" value="Glycogen Phosphorylase B"/>
    <property type="match status" value="2"/>
</dbReference>
<dbReference type="PANTHER" id="PTHR48050">
    <property type="entry name" value="STEROL 3-BETA-GLUCOSYLTRANSFERASE"/>
    <property type="match status" value="1"/>
</dbReference>
<feature type="compositionally biased region" description="Gly residues" evidence="2">
    <location>
        <begin position="73"/>
        <end position="82"/>
    </location>
</feature>
<evidence type="ECO:0000313" key="5">
    <source>
        <dbReference type="Proteomes" id="UP001501371"/>
    </source>
</evidence>
<dbReference type="Proteomes" id="UP001501371">
    <property type="component" value="Unassembled WGS sequence"/>
</dbReference>
<reference evidence="5" key="1">
    <citation type="journal article" date="2019" name="Int. J. Syst. Evol. Microbiol.">
        <title>The Global Catalogue of Microorganisms (GCM) 10K type strain sequencing project: providing services to taxonomists for standard genome sequencing and annotation.</title>
        <authorList>
            <consortium name="The Broad Institute Genomics Platform"/>
            <consortium name="The Broad Institute Genome Sequencing Center for Infectious Disease"/>
            <person name="Wu L."/>
            <person name="Ma J."/>
        </authorList>
    </citation>
    <scope>NUCLEOTIDE SEQUENCE [LARGE SCALE GENOMIC DNA]</scope>
    <source>
        <strain evidence="5">JCM 12696</strain>
    </source>
</reference>
<comment type="caution">
    <text evidence="4">The sequence shown here is derived from an EMBL/GenBank/DDBJ whole genome shotgun (WGS) entry which is preliminary data.</text>
</comment>
<feature type="compositionally biased region" description="Low complexity" evidence="2">
    <location>
        <begin position="60"/>
        <end position="72"/>
    </location>
</feature>
<dbReference type="InterPro" id="IPR002213">
    <property type="entry name" value="UDP_glucos_trans"/>
</dbReference>
<name>A0ABP4FU48_9ACTN</name>
<dbReference type="SUPFAM" id="SSF53756">
    <property type="entry name" value="UDP-Glycosyltransferase/glycogen phosphorylase"/>
    <property type="match status" value="1"/>
</dbReference>
<dbReference type="Pfam" id="PF06722">
    <property type="entry name" value="EryCIII-like_C"/>
    <property type="match status" value="1"/>
</dbReference>
<dbReference type="RefSeq" id="WP_344285008.1">
    <property type="nucleotide sequence ID" value="NZ_BAAAKV010000107.1"/>
</dbReference>
<dbReference type="InterPro" id="IPR050426">
    <property type="entry name" value="Glycosyltransferase_28"/>
</dbReference>
<protein>
    <submittedName>
        <fullName evidence="4">Glycosyltransferase</fullName>
    </submittedName>
</protein>
<dbReference type="EMBL" id="BAAAKV010000107">
    <property type="protein sequence ID" value="GAA1200151.1"/>
    <property type="molecule type" value="Genomic_DNA"/>
</dbReference>
<dbReference type="PANTHER" id="PTHR48050:SF13">
    <property type="entry name" value="STEROL 3-BETA-GLUCOSYLTRANSFERASE UGT80A2"/>
    <property type="match status" value="1"/>
</dbReference>